<dbReference type="Gene3D" id="3.30.2310.20">
    <property type="entry name" value="RelE-like"/>
    <property type="match status" value="1"/>
</dbReference>
<gene>
    <name evidence="2" type="ORF">ACFSE1_13410</name>
</gene>
<name>A0ABW4M4S9_9HYPH</name>
<feature type="coiled-coil region" evidence="1">
    <location>
        <begin position="30"/>
        <end position="57"/>
    </location>
</feature>
<reference evidence="3" key="1">
    <citation type="journal article" date="2019" name="Int. J. Syst. Evol. Microbiol.">
        <title>The Global Catalogue of Microorganisms (GCM) 10K type strain sequencing project: providing services to taxonomists for standard genome sequencing and annotation.</title>
        <authorList>
            <consortium name="The Broad Institute Genomics Platform"/>
            <consortium name="The Broad Institute Genome Sequencing Center for Infectious Disease"/>
            <person name="Wu L."/>
            <person name="Ma J."/>
        </authorList>
    </citation>
    <scope>NUCLEOTIDE SEQUENCE [LARGE SCALE GENOMIC DNA]</scope>
    <source>
        <strain evidence="3">CG52</strain>
    </source>
</reference>
<comment type="caution">
    <text evidence="2">The sequence shown here is derived from an EMBL/GenBank/DDBJ whole genome shotgun (WGS) entry which is preliminary data.</text>
</comment>
<proteinExistence type="predicted"/>
<protein>
    <submittedName>
        <fullName evidence="2">Type II toxin-antitoxin system RelE/ParE family toxin</fullName>
    </submittedName>
</protein>
<dbReference type="RefSeq" id="WP_377402122.1">
    <property type="nucleotide sequence ID" value="NZ_JBHUEQ010000023.1"/>
</dbReference>
<evidence type="ECO:0000313" key="2">
    <source>
        <dbReference type="EMBL" id="MFD1746465.1"/>
    </source>
</evidence>
<evidence type="ECO:0000256" key="1">
    <source>
        <dbReference type="SAM" id="Coils"/>
    </source>
</evidence>
<accession>A0ABW4M4S9</accession>
<dbReference type="EMBL" id="JBHUEQ010000023">
    <property type="protein sequence ID" value="MFD1746465.1"/>
    <property type="molecule type" value="Genomic_DNA"/>
</dbReference>
<evidence type="ECO:0000313" key="3">
    <source>
        <dbReference type="Proteomes" id="UP001597322"/>
    </source>
</evidence>
<keyword evidence="3" id="KW-1185">Reference proteome</keyword>
<organism evidence="2 3">
    <name type="scientific">Rhizobium helianthi</name>
    <dbReference type="NCBI Taxonomy" id="1132695"/>
    <lineage>
        <taxon>Bacteria</taxon>
        <taxon>Pseudomonadati</taxon>
        <taxon>Pseudomonadota</taxon>
        <taxon>Alphaproteobacteria</taxon>
        <taxon>Hyphomicrobiales</taxon>
        <taxon>Rhizobiaceae</taxon>
        <taxon>Rhizobium/Agrobacterium group</taxon>
        <taxon>Rhizobium</taxon>
    </lineage>
</organism>
<dbReference type="Proteomes" id="UP001597322">
    <property type="component" value="Unassembled WGS sequence"/>
</dbReference>
<dbReference type="InterPro" id="IPR035093">
    <property type="entry name" value="RelE/ParE_toxin_dom_sf"/>
</dbReference>
<sequence>MGFKVERSKQSIRDLELIFRHLIESYIGFGDSVEEAIERALQRLQSIESDMNGLARIPHQGTAWSTDSGTHIRHVTKKNVIFYFEINAEPKIINILAVFFGGQDHRRHMLERLRMPKTNG</sequence>
<keyword evidence="1" id="KW-0175">Coiled coil</keyword>